<name>A0ABP8LWS9_9BACT</name>
<keyword evidence="2" id="KW-1185">Reference proteome</keyword>
<dbReference type="EMBL" id="BAABEY010000020">
    <property type="protein sequence ID" value="GAA4438996.1"/>
    <property type="molecule type" value="Genomic_DNA"/>
</dbReference>
<protein>
    <recommendedName>
        <fullName evidence="3">YbbR-like domain-containing protein</fullName>
    </recommendedName>
</protein>
<accession>A0ABP8LWS9</accession>
<dbReference type="Proteomes" id="UP001501508">
    <property type="component" value="Unassembled WGS sequence"/>
</dbReference>
<organism evidence="1 2">
    <name type="scientific">Ravibacter arvi</name>
    <dbReference type="NCBI Taxonomy" id="2051041"/>
    <lineage>
        <taxon>Bacteria</taxon>
        <taxon>Pseudomonadati</taxon>
        <taxon>Bacteroidota</taxon>
        <taxon>Cytophagia</taxon>
        <taxon>Cytophagales</taxon>
        <taxon>Spirosomataceae</taxon>
        <taxon>Ravibacter</taxon>
    </lineage>
</organism>
<dbReference type="RefSeq" id="WP_345028582.1">
    <property type="nucleotide sequence ID" value="NZ_BAABEY010000020.1"/>
</dbReference>
<comment type="caution">
    <text evidence="1">The sequence shown here is derived from an EMBL/GenBank/DDBJ whole genome shotgun (WGS) entry which is preliminary data.</text>
</comment>
<proteinExistence type="predicted"/>
<evidence type="ECO:0000313" key="1">
    <source>
        <dbReference type="EMBL" id="GAA4438996.1"/>
    </source>
</evidence>
<reference evidence="2" key="1">
    <citation type="journal article" date="2019" name="Int. J. Syst. Evol. Microbiol.">
        <title>The Global Catalogue of Microorganisms (GCM) 10K type strain sequencing project: providing services to taxonomists for standard genome sequencing and annotation.</title>
        <authorList>
            <consortium name="The Broad Institute Genomics Platform"/>
            <consortium name="The Broad Institute Genome Sequencing Center for Infectious Disease"/>
            <person name="Wu L."/>
            <person name="Ma J."/>
        </authorList>
    </citation>
    <scope>NUCLEOTIDE SEQUENCE [LARGE SCALE GENOMIC DNA]</scope>
    <source>
        <strain evidence="2">JCM 31920</strain>
    </source>
</reference>
<evidence type="ECO:0000313" key="2">
    <source>
        <dbReference type="Proteomes" id="UP001501508"/>
    </source>
</evidence>
<evidence type="ECO:0008006" key="3">
    <source>
        <dbReference type="Google" id="ProtNLM"/>
    </source>
</evidence>
<gene>
    <name evidence="1" type="ORF">GCM10023091_20550</name>
</gene>
<sequence>MDGKSNQVKVFVVCLVTAAFIWLMDAINTGVHTIKINYPVKFAYDDSLYFPQGELPEVVAINVSGKGWGLLSRYLKSFSDTPVYYSVSNPLKATRIDSIQLKERIAERFEGLNVQFAGNEWEDRLKFDVKTYKVVPLKIDSAGIVLAPGYSITSYINMSPSLLSVEGPATLVKQFPDSVVVRIPETGIRTNYESDLRLDLPRAPALKLSHESVYVSFEVSQI</sequence>
<dbReference type="Gene3D" id="2.170.120.40">
    <property type="entry name" value="YbbR-like domain"/>
    <property type="match status" value="1"/>
</dbReference>